<dbReference type="EMBL" id="VIWO01000003">
    <property type="protein sequence ID" value="TWF41738.1"/>
    <property type="molecule type" value="Genomic_DNA"/>
</dbReference>
<dbReference type="InterPro" id="IPR036156">
    <property type="entry name" value="Beta-gal/glucu_dom_sf"/>
</dbReference>
<comment type="caution">
    <text evidence="11">The sequence shown here is derived from an EMBL/GenBank/DDBJ whole genome shotgun (WGS) entry which is preliminary data.</text>
</comment>
<dbReference type="SUPFAM" id="SSF49785">
    <property type="entry name" value="Galactose-binding domain-like"/>
    <property type="match status" value="1"/>
</dbReference>
<evidence type="ECO:0000256" key="3">
    <source>
        <dbReference type="ARBA" id="ARBA00023295"/>
    </source>
</evidence>
<name>A0A561PUJ0_9BACT</name>
<dbReference type="Pfam" id="PF00703">
    <property type="entry name" value="Glyco_hydro_2"/>
    <property type="match status" value="1"/>
</dbReference>
<proteinExistence type="inferred from homology"/>
<dbReference type="PANTHER" id="PTHR42732">
    <property type="entry name" value="BETA-GALACTOSIDASE"/>
    <property type="match status" value="1"/>
</dbReference>
<evidence type="ECO:0000313" key="11">
    <source>
        <dbReference type="EMBL" id="TWF41738.1"/>
    </source>
</evidence>
<dbReference type="InterPro" id="IPR006102">
    <property type="entry name" value="Ig-like_GH2"/>
</dbReference>
<feature type="region of interest" description="Disordered" evidence="5">
    <location>
        <begin position="672"/>
        <end position="693"/>
    </location>
</feature>
<dbReference type="Gene3D" id="2.60.40.10">
    <property type="entry name" value="Immunoglobulins"/>
    <property type="match status" value="3"/>
</dbReference>
<keyword evidence="2 4" id="KW-0378">Hydrolase</keyword>
<dbReference type="InterPro" id="IPR051913">
    <property type="entry name" value="GH2_Domain-Containing"/>
</dbReference>
<keyword evidence="3 4" id="KW-0326">Glycosidase</keyword>
<evidence type="ECO:0000313" key="12">
    <source>
        <dbReference type="Proteomes" id="UP000320811"/>
    </source>
</evidence>
<dbReference type="SUPFAM" id="SSF49303">
    <property type="entry name" value="beta-Galactosidase/glucuronidase domain"/>
    <property type="match status" value="1"/>
</dbReference>
<evidence type="ECO:0000259" key="9">
    <source>
        <dbReference type="Pfam" id="PF16355"/>
    </source>
</evidence>
<dbReference type="SUPFAM" id="SSF51445">
    <property type="entry name" value="(Trans)glycosidases"/>
    <property type="match status" value="1"/>
</dbReference>
<feature type="domain" description="DUF4982" evidence="9">
    <location>
        <begin position="649"/>
        <end position="727"/>
    </location>
</feature>
<evidence type="ECO:0000259" key="7">
    <source>
        <dbReference type="Pfam" id="PF02836"/>
    </source>
</evidence>
<feature type="domain" description="Glycoside hydrolase family 2 immunoglobulin-like beta-sandwich" evidence="6">
    <location>
        <begin position="239"/>
        <end position="343"/>
    </location>
</feature>
<comment type="similarity">
    <text evidence="1 4">Belongs to the glycosyl hydrolase 2 family.</text>
</comment>
<evidence type="ECO:0000256" key="4">
    <source>
        <dbReference type="RuleBase" id="RU361154"/>
    </source>
</evidence>
<evidence type="ECO:0000259" key="8">
    <source>
        <dbReference type="Pfam" id="PF02837"/>
    </source>
</evidence>
<dbReference type="AlphaFoldDB" id="A0A561PUJ0"/>
<feature type="domain" description="Glycoside hydrolase family 2 catalytic" evidence="7">
    <location>
        <begin position="352"/>
        <end position="469"/>
    </location>
</feature>
<dbReference type="PROSITE" id="PS00719">
    <property type="entry name" value="GLYCOSYL_HYDROL_F2_1"/>
    <property type="match status" value="1"/>
</dbReference>
<evidence type="ECO:0000256" key="5">
    <source>
        <dbReference type="SAM" id="MobiDB-lite"/>
    </source>
</evidence>
<dbReference type="InterPro" id="IPR040605">
    <property type="entry name" value="Glyco_hydro2_dom5"/>
</dbReference>
<dbReference type="Gene3D" id="3.20.20.80">
    <property type="entry name" value="Glycosidases"/>
    <property type="match status" value="1"/>
</dbReference>
<organism evidence="11 12">
    <name type="scientific">Chitinophaga polysaccharea</name>
    <dbReference type="NCBI Taxonomy" id="1293035"/>
    <lineage>
        <taxon>Bacteria</taxon>
        <taxon>Pseudomonadati</taxon>
        <taxon>Bacteroidota</taxon>
        <taxon>Chitinophagia</taxon>
        <taxon>Chitinophagales</taxon>
        <taxon>Chitinophagaceae</taxon>
        <taxon>Chitinophaga</taxon>
    </lineage>
</organism>
<dbReference type="InterPro" id="IPR017853">
    <property type="entry name" value="GH"/>
</dbReference>
<dbReference type="Gene3D" id="2.60.120.260">
    <property type="entry name" value="Galactose-binding domain-like"/>
    <property type="match status" value="1"/>
</dbReference>
<evidence type="ECO:0000256" key="1">
    <source>
        <dbReference type="ARBA" id="ARBA00007401"/>
    </source>
</evidence>
<gene>
    <name evidence="11" type="ORF">FHW36_103542</name>
</gene>
<dbReference type="InterPro" id="IPR023230">
    <property type="entry name" value="Glyco_hydro_2_CS"/>
</dbReference>
<protein>
    <submittedName>
        <fullName evidence="11">Beta-galactosidase</fullName>
    </submittedName>
</protein>
<evidence type="ECO:0000256" key="2">
    <source>
        <dbReference type="ARBA" id="ARBA00022801"/>
    </source>
</evidence>
<evidence type="ECO:0000259" key="6">
    <source>
        <dbReference type="Pfam" id="PF00703"/>
    </source>
</evidence>
<dbReference type="Pfam" id="PF02837">
    <property type="entry name" value="Glyco_hydro_2_N"/>
    <property type="match status" value="1"/>
</dbReference>
<dbReference type="InterPro" id="IPR013783">
    <property type="entry name" value="Ig-like_fold"/>
</dbReference>
<dbReference type="Pfam" id="PF16355">
    <property type="entry name" value="DUF4982"/>
    <property type="match status" value="1"/>
</dbReference>
<dbReference type="Proteomes" id="UP000320811">
    <property type="component" value="Unassembled WGS sequence"/>
</dbReference>
<evidence type="ECO:0000259" key="10">
    <source>
        <dbReference type="Pfam" id="PF18565"/>
    </source>
</evidence>
<dbReference type="PRINTS" id="PR00132">
    <property type="entry name" value="GLHYDRLASE2"/>
</dbReference>
<sequence length="835" mass="92854">MKSKILSFGKAASLGLVIILLTNHLVHAQDRLFNAGWTFTAIEFASNEKVDSFRRLGVNWNDQFMIEQTNEQEEIQALDTAIEKQWSLLKGHNWQPVSLPHIAFPEPLVIVKPREGIAYYQKVFDVPATWKGQQLAIEFEGAMQVSQVWVNGKYMGRFTGGYLPFEMDITGLAKYGEKNTILVKVNNKANPVVPPGKPVAKLDFIYYSGIYRDVWLHIRRPLHITNSIAANQVAGGGVFVTYPAVSKESAMVDVQTHLENNGTLPQAFFIEQAILDKEGRSVATEKSTGYNLAAGAARHYVQQLTVTRPMLWHPDHPYLYHLRTRVLLGKEIFDEKITPIGIRSFEISAGRGLLINGEPFAITGTNRHQNYPYIGNAIADEASYRDAWLIKSAGMNAVRAAHYPPDPSFLDAADELGILIINCIPGWQYFNQNQVFEDNVMRDIRQMVRRDRNHPSILLWEVSLNETYPPAAFRCHQAAVARSEWRNEKNFFTSGDSYLTKACYDVPYDDWNGDPGARNNTTYPDNAFLIREYGDYEFGGGNSSTRQLRGAGEVGLLKQAWNLQWSHNKNRPIYPRALGDLNWAFFDGLAGCVAGIEGWGVADLFRIPKYSYYMYKSQQPLALNPLLPFASGPVVFIASNWTSQSDPSRIVVFSNCEEVALYLNGKLVAKQRPDAGPETGHSDYSPDGAGFDGGNANNLQHPPFTFHINRFEPGTLKAVGLAKGKPVKEYSVATPGSLAKIQLTAGTNGKPFQAGGDMIFVYAKLTDAKGQLLWDVYQPVTIRITGNARLLSPATVNAEAGIATFIVQSGKNKETITLQVATGNLKSPTFLLKAN</sequence>
<keyword evidence="12" id="KW-1185">Reference proteome</keyword>
<accession>A0A561PUJ0</accession>
<feature type="domain" description="Glycosyl hydrolases family 2 sugar binding" evidence="8">
    <location>
        <begin position="111"/>
        <end position="217"/>
    </location>
</feature>
<dbReference type="InterPro" id="IPR032311">
    <property type="entry name" value="DUF4982"/>
</dbReference>
<dbReference type="InterPro" id="IPR008979">
    <property type="entry name" value="Galactose-bd-like_sf"/>
</dbReference>
<dbReference type="RefSeq" id="WP_186452439.1">
    <property type="nucleotide sequence ID" value="NZ_VIWO01000003.1"/>
</dbReference>
<dbReference type="GO" id="GO:0004553">
    <property type="term" value="F:hydrolase activity, hydrolyzing O-glycosyl compounds"/>
    <property type="evidence" value="ECO:0007669"/>
    <property type="project" value="InterPro"/>
</dbReference>
<dbReference type="GO" id="GO:0005975">
    <property type="term" value="P:carbohydrate metabolic process"/>
    <property type="evidence" value="ECO:0007669"/>
    <property type="project" value="InterPro"/>
</dbReference>
<dbReference type="InterPro" id="IPR006103">
    <property type="entry name" value="Glyco_hydro_2_cat"/>
</dbReference>
<dbReference type="InterPro" id="IPR006104">
    <property type="entry name" value="Glyco_hydro_2_N"/>
</dbReference>
<feature type="domain" description="Glycoside hydrolase family 2" evidence="10">
    <location>
        <begin position="754"/>
        <end position="828"/>
    </location>
</feature>
<dbReference type="InterPro" id="IPR006101">
    <property type="entry name" value="Glyco_hydro_2"/>
</dbReference>
<dbReference type="Pfam" id="PF02836">
    <property type="entry name" value="Glyco_hydro_2_C"/>
    <property type="match status" value="1"/>
</dbReference>
<dbReference type="PANTHER" id="PTHR42732:SF1">
    <property type="entry name" value="BETA-MANNOSIDASE"/>
    <property type="match status" value="1"/>
</dbReference>
<reference evidence="11 12" key="1">
    <citation type="submission" date="2019-06" db="EMBL/GenBank/DDBJ databases">
        <title>Sorghum-associated microbial communities from plants grown in Nebraska, USA.</title>
        <authorList>
            <person name="Schachtman D."/>
        </authorList>
    </citation>
    <scope>NUCLEOTIDE SEQUENCE [LARGE SCALE GENOMIC DNA]</scope>
    <source>
        <strain evidence="11 12">1209</strain>
    </source>
</reference>
<dbReference type="Pfam" id="PF18565">
    <property type="entry name" value="Glyco_hydro2_C5"/>
    <property type="match status" value="1"/>
</dbReference>